<keyword evidence="3 10" id="KW-0547">Nucleotide-binding</keyword>
<reference evidence="12 13" key="1">
    <citation type="journal article" date="2016" name="Nat. Commun.">
        <title>Thousands of microbial genomes shed light on interconnected biogeochemical processes in an aquifer system.</title>
        <authorList>
            <person name="Anantharaman K."/>
            <person name="Brown C.T."/>
            <person name="Hug L.A."/>
            <person name="Sharon I."/>
            <person name="Castelle C.J."/>
            <person name="Probst A.J."/>
            <person name="Thomas B.C."/>
            <person name="Singh A."/>
            <person name="Wilkins M.J."/>
            <person name="Karaoz U."/>
            <person name="Brodie E.L."/>
            <person name="Williams K.H."/>
            <person name="Hubbard S.S."/>
            <person name="Banfield J.F."/>
        </authorList>
    </citation>
    <scope>NUCLEOTIDE SEQUENCE [LARGE SCALE GENOMIC DNA]</scope>
</reference>
<keyword evidence="9" id="KW-0694">RNA-binding</keyword>
<evidence type="ECO:0000256" key="7">
    <source>
        <dbReference type="ARBA" id="ARBA00048248"/>
    </source>
</evidence>
<dbReference type="NCBIfam" id="TIGR00234">
    <property type="entry name" value="tyrS"/>
    <property type="match status" value="1"/>
</dbReference>
<dbReference type="AlphaFoldDB" id="A0A1F7W794"/>
<dbReference type="Pfam" id="PF01479">
    <property type="entry name" value="S4"/>
    <property type="match status" value="1"/>
</dbReference>
<evidence type="ECO:0000256" key="1">
    <source>
        <dbReference type="ARBA" id="ARBA00013160"/>
    </source>
</evidence>
<evidence type="ECO:0000313" key="12">
    <source>
        <dbReference type="EMBL" id="OGL98649.1"/>
    </source>
</evidence>
<dbReference type="GO" id="GO:0005524">
    <property type="term" value="F:ATP binding"/>
    <property type="evidence" value="ECO:0007669"/>
    <property type="project" value="UniProtKB-KW"/>
</dbReference>
<evidence type="ECO:0000256" key="3">
    <source>
        <dbReference type="ARBA" id="ARBA00022741"/>
    </source>
</evidence>
<dbReference type="InterPro" id="IPR002305">
    <property type="entry name" value="aa-tRNA-synth_Ic"/>
</dbReference>
<comment type="caution">
    <text evidence="12">The sequence shown here is derived from an EMBL/GenBank/DDBJ whole genome shotgun (WGS) entry which is preliminary data.</text>
</comment>
<keyword evidence="4 10" id="KW-0067">ATP-binding</keyword>
<evidence type="ECO:0000313" key="13">
    <source>
        <dbReference type="Proteomes" id="UP000176501"/>
    </source>
</evidence>
<organism evidence="12 13">
    <name type="scientific">Candidatus Uhrbacteria bacterium RIFOXYB2_FULL_57_15</name>
    <dbReference type="NCBI Taxonomy" id="1802422"/>
    <lineage>
        <taxon>Bacteria</taxon>
        <taxon>Candidatus Uhriibacteriota</taxon>
    </lineage>
</organism>
<dbReference type="InterPro" id="IPR001412">
    <property type="entry name" value="aa-tRNA-synth_I_CS"/>
</dbReference>
<proteinExistence type="inferred from homology"/>
<dbReference type="Pfam" id="PF00579">
    <property type="entry name" value="tRNA-synt_1b"/>
    <property type="match status" value="1"/>
</dbReference>
<sequence>MNVNVNEETVAELLDRGVEEAIVREHLEKCLKEGRVLRVKFGIDPTSPNMHLGHTVPLRKLRQFQDAGHQAVLIIGDATAMIGDPTGRTEARQKLSRADIDVNKQTYLEQAGKILDLEKLEVHHNGEWFDSMSAAGFLELTSLVTVQQVLQREDFQKRVDDPDHPLSALELAYPVMQGYDSVMVTSDVELGGADQKLNLLMGRRMQRKFDQEEQDVMTVPLLVGTDGERKMSKSFGNAILLADSPEDKFAKTMSIPDGLIVNWFTLLTDLPMSEVSAISKSLIRDEVNPRDVKARLGFEIVKGFHGYAAAQAAQDAFNALFRDKKGPDAEQVIEVRVDAAPARLLEVLVAAGFVQSKGDARRQIEQGGVKVDGEVVRDLNATVPPGAIIQKGPRHFARVTK</sequence>
<dbReference type="InterPro" id="IPR024088">
    <property type="entry name" value="Tyr-tRNA-ligase_bac-type"/>
</dbReference>
<dbReference type="GO" id="GO:0004831">
    <property type="term" value="F:tyrosine-tRNA ligase activity"/>
    <property type="evidence" value="ECO:0007669"/>
    <property type="project" value="UniProtKB-UniRule"/>
</dbReference>
<dbReference type="CDD" id="cd00805">
    <property type="entry name" value="TyrRS_core"/>
    <property type="match status" value="1"/>
</dbReference>
<dbReference type="EMBL" id="MGFE01000017">
    <property type="protein sequence ID" value="OGL98649.1"/>
    <property type="molecule type" value="Genomic_DNA"/>
</dbReference>
<dbReference type="SUPFAM" id="SSF52374">
    <property type="entry name" value="Nucleotidylyl transferase"/>
    <property type="match status" value="1"/>
</dbReference>
<evidence type="ECO:0000256" key="9">
    <source>
        <dbReference type="PROSITE-ProRule" id="PRU00182"/>
    </source>
</evidence>
<gene>
    <name evidence="12" type="ORF">A2304_03020</name>
</gene>
<accession>A0A1F7W794</accession>
<dbReference type="CDD" id="cd00165">
    <property type="entry name" value="S4"/>
    <property type="match status" value="1"/>
</dbReference>
<evidence type="ECO:0000259" key="11">
    <source>
        <dbReference type="SMART" id="SM00363"/>
    </source>
</evidence>
<protein>
    <recommendedName>
        <fullName evidence="1 8">Tyrosine--tRNA ligase</fullName>
        <ecNumber evidence="1 8">6.1.1.1</ecNumber>
    </recommendedName>
</protein>
<dbReference type="EC" id="6.1.1.1" evidence="1 8"/>
<evidence type="ECO:0000256" key="5">
    <source>
        <dbReference type="ARBA" id="ARBA00022917"/>
    </source>
</evidence>
<dbReference type="PROSITE" id="PS50889">
    <property type="entry name" value="S4"/>
    <property type="match status" value="1"/>
</dbReference>
<dbReference type="GO" id="GO:0003723">
    <property type="term" value="F:RNA binding"/>
    <property type="evidence" value="ECO:0007669"/>
    <property type="project" value="UniProtKB-KW"/>
</dbReference>
<dbReference type="Gene3D" id="1.10.240.10">
    <property type="entry name" value="Tyrosyl-Transfer RNA Synthetase"/>
    <property type="match status" value="1"/>
</dbReference>
<dbReference type="PANTHER" id="PTHR11766:SF1">
    <property type="entry name" value="TYROSINE--TRNA LIGASE"/>
    <property type="match status" value="1"/>
</dbReference>
<dbReference type="PROSITE" id="PS00178">
    <property type="entry name" value="AA_TRNA_LIGASE_I"/>
    <property type="match status" value="1"/>
</dbReference>
<evidence type="ECO:0000256" key="2">
    <source>
        <dbReference type="ARBA" id="ARBA00022598"/>
    </source>
</evidence>
<dbReference type="GO" id="GO:0006437">
    <property type="term" value="P:tyrosyl-tRNA aminoacylation"/>
    <property type="evidence" value="ECO:0007669"/>
    <property type="project" value="UniProtKB-UniRule"/>
</dbReference>
<dbReference type="SUPFAM" id="SSF55174">
    <property type="entry name" value="Alpha-L RNA-binding motif"/>
    <property type="match status" value="1"/>
</dbReference>
<keyword evidence="5 10" id="KW-0648">Protein biosynthesis</keyword>
<evidence type="ECO:0000256" key="4">
    <source>
        <dbReference type="ARBA" id="ARBA00022840"/>
    </source>
</evidence>
<comment type="catalytic activity">
    <reaction evidence="7">
        <text>tRNA(Tyr) + L-tyrosine + ATP = L-tyrosyl-tRNA(Tyr) + AMP + diphosphate + H(+)</text>
        <dbReference type="Rhea" id="RHEA:10220"/>
        <dbReference type="Rhea" id="RHEA-COMP:9706"/>
        <dbReference type="Rhea" id="RHEA-COMP:9707"/>
        <dbReference type="ChEBI" id="CHEBI:15378"/>
        <dbReference type="ChEBI" id="CHEBI:30616"/>
        <dbReference type="ChEBI" id="CHEBI:33019"/>
        <dbReference type="ChEBI" id="CHEBI:58315"/>
        <dbReference type="ChEBI" id="CHEBI:78442"/>
        <dbReference type="ChEBI" id="CHEBI:78536"/>
        <dbReference type="ChEBI" id="CHEBI:456215"/>
        <dbReference type="EC" id="6.1.1.1"/>
    </reaction>
</comment>
<keyword evidence="6 10" id="KW-0030">Aminoacyl-tRNA synthetase</keyword>
<dbReference type="InterPro" id="IPR002307">
    <property type="entry name" value="Tyr-tRNA-ligase"/>
</dbReference>
<dbReference type="InterPro" id="IPR002942">
    <property type="entry name" value="S4_RNA-bd"/>
</dbReference>
<dbReference type="Gene3D" id="3.10.290.10">
    <property type="entry name" value="RNA-binding S4 domain"/>
    <property type="match status" value="1"/>
</dbReference>
<keyword evidence="2 10" id="KW-0436">Ligase</keyword>
<feature type="domain" description="RNA-binding S4" evidence="11">
    <location>
        <begin position="343"/>
        <end position="398"/>
    </location>
</feature>
<dbReference type="GO" id="GO:0005829">
    <property type="term" value="C:cytosol"/>
    <property type="evidence" value="ECO:0007669"/>
    <property type="project" value="TreeGrafter"/>
</dbReference>
<dbReference type="Proteomes" id="UP000176501">
    <property type="component" value="Unassembled WGS sequence"/>
</dbReference>
<dbReference type="PANTHER" id="PTHR11766">
    <property type="entry name" value="TYROSYL-TRNA SYNTHETASE"/>
    <property type="match status" value="1"/>
</dbReference>
<dbReference type="PRINTS" id="PR01040">
    <property type="entry name" value="TRNASYNTHTYR"/>
</dbReference>
<dbReference type="SMART" id="SM00363">
    <property type="entry name" value="S4"/>
    <property type="match status" value="1"/>
</dbReference>
<evidence type="ECO:0000256" key="10">
    <source>
        <dbReference type="RuleBase" id="RU363036"/>
    </source>
</evidence>
<evidence type="ECO:0000256" key="6">
    <source>
        <dbReference type="ARBA" id="ARBA00023146"/>
    </source>
</evidence>
<name>A0A1F7W794_9BACT</name>
<dbReference type="InterPro" id="IPR014729">
    <property type="entry name" value="Rossmann-like_a/b/a_fold"/>
</dbReference>
<evidence type="ECO:0000256" key="8">
    <source>
        <dbReference type="NCBIfam" id="TIGR00234"/>
    </source>
</evidence>
<dbReference type="InterPro" id="IPR036986">
    <property type="entry name" value="S4_RNA-bd_sf"/>
</dbReference>
<dbReference type="Gene3D" id="3.40.50.620">
    <property type="entry name" value="HUPs"/>
    <property type="match status" value="1"/>
</dbReference>
<comment type="similarity">
    <text evidence="10">Belongs to the class-I aminoacyl-tRNA synthetase family.</text>
</comment>